<feature type="transmembrane region" description="Helical" evidence="8">
    <location>
        <begin position="544"/>
        <end position="561"/>
    </location>
</feature>
<dbReference type="Pfam" id="PF13231">
    <property type="entry name" value="PMT_2"/>
    <property type="match status" value="1"/>
</dbReference>
<feature type="transmembrane region" description="Helical" evidence="8">
    <location>
        <begin position="618"/>
        <end position="637"/>
    </location>
</feature>
<feature type="transmembrane region" description="Helical" evidence="8">
    <location>
        <begin position="514"/>
        <end position="532"/>
    </location>
</feature>
<feature type="domain" description="Glycosyltransferase RgtA/B/C/D-like" evidence="10">
    <location>
        <begin position="880"/>
        <end position="1019"/>
    </location>
</feature>
<feature type="transmembrane region" description="Helical" evidence="8">
    <location>
        <begin position="1059"/>
        <end position="1082"/>
    </location>
</feature>
<comment type="subcellular location">
    <subcellularLocation>
        <location evidence="1">Cell membrane</location>
        <topology evidence="1">Multi-pass membrane protein</topology>
    </subcellularLocation>
</comment>
<evidence type="ECO:0000256" key="4">
    <source>
        <dbReference type="ARBA" id="ARBA00022692"/>
    </source>
</evidence>
<feature type="transmembrane region" description="Helical" evidence="8">
    <location>
        <begin position="333"/>
        <end position="351"/>
    </location>
</feature>
<keyword evidence="6 8" id="KW-0472">Membrane</keyword>
<dbReference type="InterPro" id="IPR032421">
    <property type="entry name" value="PMT_4TMC"/>
</dbReference>
<dbReference type="Gene3D" id="2.60.120.260">
    <property type="entry name" value="Galactose-binding domain-like"/>
    <property type="match status" value="2"/>
</dbReference>
<dbReference type="InterPro" id="IPR018584">
    <property type="entry name" value="GT87"/>
</dbReference>
<evidence type="ECO:0000259" key="10">
    <source>
        <dbReference type="Pfam" id="PF13231"/>
    </source>
</evidence>
<keyword evidence="3" id="KW-0808">Transferase</keyword>
<dbReference type="Pfam" id="PF09594">
    <property type="entry name" value="GT87"/>
    <property type="match status" value="1"/>
</dbReference>
<feature type="transmembrane region" description="Helical" evidence="8">
    <location>
        <begin position="930"/>
        <end position="947"/>
    </location>
</feature>
<evidence type="ECO:0000256" key="8">
    <source>
        <dbReference type="SAM" id="Phobius"/>
    </source>
</evidence>
<keyword evidence="4 8" id="KW-0812">Transmembrane</keyword>
<feature type="chain" id="PRO_5046313798" evidence="9">
    <location>
        <begin position="28"/>
        <end position="1273"/>
    </location>
</feature>
<feature type="transmembrane region" description="Helical" evidence="8">
    <location>
        <begin position="248"/>
        <end position="271"/>
    </location>
</feature>
<feature type="transmembrane region" description="Helical" evidence="8">
    <location>
        <begin position="1178"/>
        <end position="1195"/>
    </location>
</feature>
<feature type="transmembrane region" description="Helical" evidence="8">
    <location>
        <begin position="1154"/>
        <end position="1171"/>
    </location>
</feature>
<evidence type="ECO:0000256" key="3">
    <source>
        <dbReference type="ARBA" id="ARBA00022679"/>
    </source>
</evidence>
<dbReference type="InterPro" id="IPR008979">
    <property type="entry name" value="Galactose-bd-like_sf"/>
</dbReference>
<feature type="signal peptide" evidence="9">
    <location>
        <begin position="1"/>
        <end position="27"/>
    </location>
</feature>
<evidence type="ECO:0000256" key="9">
    <source>
        <dbReference type="SAM" id="SignalP"/>
    </source>
</evidence>
<feature type="transmembrane region" description="Helical" evidence="8">
    <location>
        <begin position="1234"/>
        <end position="1251"/>
    </location>
</feature>
<evidence type="ECO:0000256" key="7">
    <source>
        <dbReference type="ARBA" id="ARBA00024033"/>
    </source>
</evidence>
<dbReference type="PANTHER" id="PTHR10050">
    <property type="entry name" value="DOLICHYL-PHOSPHATE-MANNOSE--PROTEIN MANNOSYLTRANSFERASE"/>
    <property type="match status" value="1"/>
</dbReference>
<sequence>MIRNQSLRAILALFMLLILLPMATGHAAGNLLMNGGFEQLTSSKPDAWEQAQYVAESGVTNYGISETGTSSGSVSVVIENKEENHARWTQRVAVEAEKTYKFSGYVKTEGLMQDRTGAHFFVDGVAADYPNKTETGGQWAYLEFYGKTGKGQKEITFGASLGGYGSLNAGKAYFDDARIEVVNEVPEGAQVFNLLATTPAEPDDGAGAEHHVSIIPILIYSLLFTLLFIFIYKTVFRSDKLKLTGNSPYILLWLLLIAAFALRAAIAVSTGGYATDIALFVAWADHAVSQGLSGFYNSGVFVDYPPGYIYVLYVLGSLKSALGIQAGTDAALLLFKMPAIVADLGAAYFIFHIAGKKLSPAFALGLAILYAFNPAVIVDSAAWGQVDSIFTLVLVLSFYNLADSKIERASVWFAIAALIKPQAFIFMPVLLLYFLHRKAWRQIPVSAFFGFATFGLLALPYFWGNGGLSALLNLYSGTLSSYPYASLNAFNFYTLIGANWKGLDQQWLLLTFKAWGNLFIVAAVALAVYFSFRKKKDGRETSDNSFYLAGLLITVVFMLVTKMHERYLFPVLLLSVVSFMQTLDRRMLYLFFGFSLTSFINVAYVLDYSKAGSFVPMNGILMLTSMANIGLLLYMLYIGYDMYKRGRTVVIAPFTEAEAQASDYAAVAEFKPFSAGEGRGRKKTAPLARLDWIWMGAITLIYAVVALFHLGSLNGPVSAWQPNSSGQSFYVDLGESKQLTMINSFGGAGTGKYKYEFSDTADEWSGAVEVESSHVAVFKWNSQQVDAKARYVRLTALSTGFSMHELAFFEQGSDQPLPIAAIHADEAEKAKRGSVQQLFDEQGEVKVKENFMNSSYFDEIYHARTAYEHLEHIVAYENTHPPLGKLIIAIGIKLFGLNTFGWRIAGTVVGIAMVPLIYMMARRLLGRTSYAATASILLAADFMHFAQTRIATIDVYGVFFIMLMFYFMHRYSSLSFYKEKLQTTLLPLFLAGLFFGIGVASKWIVLYGGIGLAVMLALSLYDRYRQYASAKRLLAANRTEDLDKEQLTAIVKVFPKYTIMTLASCIVFYAAVPLLIYGLSYIPVLSVMDKGYTFQSFIDYQKNMFSYHSNLVSTHPFSSSWWEWPFMKRPVWYYSGDDVPEGMASTIVALGNPLIWWTGIFAIAGAFWLSIKRGDRSAFMIWIAFLAQYVPWMLVTRLTFLYHYFAMVPFIILSIVYVFKAIEEKKPGFSRIRVLFAAVSVALFILFYPALSGMTVSSEYVRHWLRWFGSWAF</sequence>
<feature type="transmembrane region" description="Helical" evidence="8">
    <location>
        <begin position="692"/>
        <end position="711"/>
    </location>
</feature>
<dbReference type="InterPro" id="IPR027005">
    <property type="entry name" value="PMT-like"/>
</dbReference>
<dbReference type="SUPFAM" id="SSF49785">
    <property type="entry name" value="Galactose-binding domain-like"/>
    <property type="match status" value="1"/>
</dbReference>
<feature type="transmembrane region" description="Helical" evidence="8">
    <location>
        <begin position="358"/>
        <end position="376"/>
    </location>
</feature>
<feature type="transmembrane region" description="Helical" evidence="8">
    <location>
        <begin position="470"/>
        <end position="494"/>
    </location>
</feature>
<organism evidence="12 13">
    <name type="scientific">Paenibacillus harenae</name>
    <dbReference type="NCBI Taxonomy" id="306543"/>
    <lineage>
        <taxon>Bacteria</taxon>
        <taxon>Bacillati</taxon>
        <taxon>Bacillota</taxon>
        <taxon>Bacilli</taxon>
        <taxon>Bacillales</taxon>
        <taxon>Paenibacillaceae</taxon>
        <taxon>Paenibacillus</taxon>
    </lineage>
</organism>
<dbReference type="EMBL" id="JAUSSU010000007">
    <property type="protein sequence ID" value="MDQ0114402.1"/>
    <property type="molecule type" value="Genomic_DNA"/>
</dbReference>
<evidence type="ECO:0000256" key="6">
    <source>
        <dbReference type="ARBA" id="ARBA00023136"/>
    </source>
</evidence>
<comment type="similarity">
    <text evidence="7">Belongs to the glycosyltransferase 87 family.</text>
</comment>
<dbReference type="RefSeq" id="WP_307205733.1">
    <property type="nucleotide sequence ID" value="NZ_JAUSSU010000007.1"/>
</dbReference>
<protein>
    <submittedName>
        <fullName evidence="12">Gpi18-like mannosyltransferase</fullName>
    </submittedName>
</protein>
<evidence type="ECO:0000313" key="12">
    <source>
        <dbReference type="EMBL" id="MDQ0114402.1"/>
    </source>
</evidence>
<dbReference type="Pfam" id="PF16192">
    <property type="entry name" value="PMT_4TMC"/>
    <property type="match status" value="1"/>
</dbReference>
<name>A0ABT9U580_PAEHA</name>
<dbReference type="InterPro" id="IPR038731">
    <property type="entry name" value="RgtA/B/C-like"/>
</dbReference>
<evidence type="ECO:0000256" key="5">
    <source>
        <dbReference type="ARBA" id="ARBA00022989"/>
    </source>
</evidence>
<feature type="transmembrane region" description="Helical" evidence="8">
    <location>
        <begin position="588"/>
        <end position="606"/>
    </location>
</feature>
<feature type="transmembrane region" description="Helical" evidence="8">
    <location>
        <begin position="1201"/>
        <end position="1222"/>
    </location>
</feature>
<reference evidence="12 13" key="1">
    <citation type="submission" date="2023-07" db="EMBL/GenBank/DDBJ databases">
        <title>Sorghum-associated microbial communities from plants grown in Nebraska, USA.</title>
        <authorList>
            <person name="Schachtman D."/>
        </authorList>
    </citation>
    <scope>NUCLEOTIDE SEQUENCE [LARGE SCALE GENOMIC DNA]</scope>
    <source>
        <strain evidence="12 13">CC482</strain>
    </source>
</reference>
<feature type="transmembrane region" description="Helical" evidence="8">
    <location>
        <begin position="411"/>
        <end position="436"/>
    </location>
</feature>
<gene>
    <name evidence="12" type="ORF">J2T15_003857</name>
</gene>
<evidence type="ECO:0000256" key="2">
    <source>
        <dbReference type="ARBA" id="ARBA00022475"/>
    </source>
</evidence>
<feature type="transmembrane region" description="Helical" evidence="8">
    <location>
        <begin position="981"/>
        <end position="998"/>
    </location>
</feature>
<accession>A0ABT9U580</accession>
<feature type="domain" description="Protein O-mannosyl-transferase C-terminal four TM" evidence="11">
    <location>
        <begin position="1094"/>
        <end position="1271"/>
    </location>
</feature>
<keyword evidence="9" id="KW-0732">Signal</keyword>
<keyword evidence="13" id="KW-1185">Reference proteome</keyword>
<feature type="transmembrane region" description="Helical" evidence="8">
    <location>
        <begin position="442"/>
        <end position="463"/>
    </location>
</feature>
<feature type="transmembrane region" description="Helical" evidence="8">
    <location>
        <begin position="900"/>
        <end position="918"/>
    </location>
</feature>
<keyword evidence="2" id="KW-1003">Cell membrane</keyword>
<dbReference type="Proteomes" id="UP001229346">
    <property type="component" value="Unassembled WGS sequence"/>
</dbReference>
<feature type="transmembrane region" description="Helical" evidence="8">
    <location>
        <begin position="953"/>
        <end position="969"/>
    </location>
</feature>
<evidence type="ECO:0000259" key="11">
    <source>
        <dbReference type="Pfam" id="PF16192"/>
    </source>
</evidence>
<comment type="caution">
    <text evidence="12">The sequence shown here is derived from an EMBL/GenBank/DDBJ whole genome shotgun (WGS) entry which is preliminary data.</text>
</comment>
<keyword evidence="5 8" id="KW-1133">Transmembrane helix</keyword>
<feature type="transmembrane region" description="Helical" evidence="8">
    <location>
        <begin position="217"/>
        <end position="236"/>
    </location>
</feature>
<feature type="transmembrane region" description="Helical" evidence="8">
    <location>
        <begin position="1004"/>
        <end position="1021"/>
    </location>
</feature>
<proteinExistence type="inferred from homology"/>
<evidence type="ECO:0000313" key="13">
    <source>
        <dbReference type="Proteomes" id="UP001229346"/>
    </source>
</evidence>
<evidence type="ECO:0000256" key="1">
    <source>
        <dbReference type="ARBA" id="ARBA00004651"/>
    </source>
</evidence>